<feature type="domain" description="Histidine kinase" evidence="16">
    <location>
        <begin position="832"/>
        <end position="1027"/>
    </location>
</feature>
<evidence type="ECO:0000256" key="10">
    <source>
        <dbReference type="ARBA" id="ARBA00023004"/>
    </source>
</evidence>
<evidence type="ECO:0000256" key="4">
    <source>
        <dbReference type="ARBA" id="ARBA00012438"/>
    </source>
</evidence>
<dbReference type="InterPro" id="IPR011712">
    <property type="entry name" value="Sig_transdc_His_kin_sub3_dim/P"/>
</dbReference>
<dbReference type="Pfam" id="PF07730">
    <property type="entry name" value="HisKA_3"/>
    <property type="match status" value="1"/>
</dbReference>
<feature type="transmembrane region" description="Helical" evidence="14">
    <location>
        <begin position="794"/>
        <end position="814"/>
    </location>
</feature>
<evidence type="ECO:0000256" key="3">
    <source>
        <dbReference type="ARBA" id="ARBA00004496"/>
    </source>
</evidence>
<sequence length="1028" mass="114004">MKRSFFLGFFLSFLLAVAMSAAAQPALPLTFRTLTTEQGLSENSVYCMAQDPRGFLWLGTQDGLNRYDGASFKVLRNDPQVEGSLSSNFVLSMAVDKQGFLWVGTGGGGLNRYNPITGRFQVFKHEDGRPGTLADNFVRAVFCDRIGQIWAGTEGGLHRFDSKTGRFQLFQHPVATTANVRRNSVRAITQDAAGQIWVGTGAGQLSRLDVAAGQLQARPNWQAPSGITTLCVDQANGLWVGTEVHGLRFLSLSKGHEELVYRHEPGHAGSLSSDAVRSVLEDTQGRLWVGTDEGLHQLDRVSNTFAPYRAQLGRPHMLPENTVQALFQDRNGQIWVGTEGGVASFMPRPATFTTVPITPRPDPVWAVCEDKSGRLWAGTQESGLVCYNPATGQRQEYRHRPGAANSLSENFIRALCFDLRGQLWVGTQRSGLDCLDPATGKVRHFAHNPADPTSLSDNAIRAIALDPTGQLWISTENGLNLFDPNTGRSTVYRDKPLTPKASFGTNYIRMSFRDRQGRLWVGTGGGGLCLLDPRTGLCKPYRNVPGQPRSLSSNFVRGIVQDRAGTLWIGTEGGGLNRLDDAEKGLFTTFREPQGLPNDVVYALLPDRQGNLWLSTNKGIAHFSPTTLQVRTYDMRDGLAQDEFNAGSQWAGSDGRLYFGGITGLITFRPGGVPVNQTAPPVVFTGFRKFNQQVRLDTSITERRTLRLGPRENFFSIEFAALNFQLPSKNSFMYRLRGFDEDWIEAGARHEATYTNLDPGTYLFQVRAANNDGVWNQKGATLKIVVTPPWYQTWWFRVLASWLLIGLLFLAYRVRVRQLLALERVRHNIARDLHDDMGSTLSSIGILSTLARNHQHQNRPEQATQLLDQISESSRRMLDSMDDIVWAINPAHDSMEAVLSRMRIFASDVLEARGIDFSFTVAPDVQGLRLEMRARREFFLLYKESVNNLAKYAQCEEARIHLDYQYNRLTLTVEDNGVGFDPKDPAKGGGNGLTNMRARAAALRGQLDIVTAPGQGTKLELSVPLKAA</sequence>
<dbReference type="PROSITE" id="PS50109">
    <property type="entry name" value="HIS_KIN"/>
    <property type="match status" value="1"/>
</dbReference>
<keyword evidence="18" id="KW-1185">Reference proteome</keyword>
<evidence type="ECO:0000256" key="7">
    <source>
        <dbReference type="ARBA" id="ARBA00022490"/>
    </source>
</evidence>
<dbReference type="AlphaFoldDB" id="A0A5D6V3H7"/>
<evidence type="ECO:0000313" key="18">
    <source>
        <dbReference type="Proteomes" id="UP000322791"/>
    </source>
</evidence>
<keyword evidence="14" id="KW-0472">Membrane</keyword>
<evidence type="ECO:0000256" key="5">
    <source>
        <dbReference type="ARBA" id="ARBA00017322"/>
    </source>
</evidence>
<name>A0A5D6V3H7_9BACT</name>
<dbReference type="GO" id="GO:0046983">
    <property type="term" value="F:protein dimerization activity"/>
    <property type="evidence" value="ECO:0007669"/>
    <property type="project" value="InterPro"/>
</dbReference>
<dbReference type="InterPro" id="IPR011123">
    <property type="entry name" value="Y_Y_Y"/>
</dbReference>
<gene>
    <name evidence="17" type="ORF">FY528_09595</name>
</gene>
<dbReference type="SUPFAM" id="SSF50998">
    <property type="entry name" value="Quinoprotein alcohol dehydrogenase-like"/>
    <property type="match status" value="1"/>
</dbReference>
<keyword evidence="15" id="KW-0732">Signal</keyword>
<dbReference type="Gene3D" id="1.20.5.1930">
    <property type="match status" value="1"/>
</dbReference>
<reference evidence="17 18" key="1">
    <citation type="submission" date="2019-08" db="EMBL/GenBank/DDBJ databases">
        <authorList>
            <person name="Seo M.-J."/>
        </authorList>
    </citation>
    <scope>NUCLEOTIDE SEQUENCE [LARGE SCALE GENOMIC DNA]</scope>
    <source>
        <strain evidence="17 18">KIGAM108</strain>
    </source>
</reference>
<keyword evidence="11" id="KW-0411">Iron-sulfur</keyword>
<keyword evidence="8" id="KW-0597">Phosphoprotein</keyword>
<dbReference type="EC" id="2.7.13.3" evidence="4"/>
<dbReference type="RefSeq" id="WP_149070781.1">
    <property type="nucleotide sequence ID" value="NZ_VTHL01000008.1"/>
</dbReference>
<dbReference type="Gene3D" id="2.60.40.10">
    <property type="entry name" value="Immunoglobulins"/>
    <property type="match status" value="1"/>
</dbReference>
<evidence type="ECO:0000256" key="13">
    <source>
        <dbReference type="ARBA" id="ARBA00030800"/>
    </source>
</evidence>
<evidence type="ECO:0000256" key="14">
    <source>
        <dbReference type="SAM" id="Phobius"/>
    </source>
</evidence>
<dbReference type="SMART" id="SM00387">
    <property type="entry name" value="HATPase_c"/>
    <property type="match status" value="1"/>
</dbReference>
<keyword evidence="14" id="KW-1133">Transmembrane helix</keyword>
<dbReference type="PRINTS" id="PR00344">
    <property type="entry name" value="BCTRLSENSOR"/>
</dbReference>
<evidence type="ECO:0000256" key="6">
    <source>
        <dbReference type="ARBA" id="ARBA00022485"/>
    </source>
</evidence>
<dbReference type="Pfam" id="PF07495">
    <property type="entry name" value="Y_Y_Y"/>
    <property type="match status" value="1"/>
</dbReference>
<keyword evidence="6" id="KW-0004">4Fe-4S</keyword>
<dbReference type="Proteomes" id="UP000322791">
    <property type="component" value="Unassembled WGS sequence"/>
</dbReference>
<evidence type="ECO:0000256" key="11">
    <source>
        <dbReference type="ARBA" id="ARBA00023014"/>
    </source>
</evidence>
<dbReference type="GO" id="GO:0046872">
    <property type="term" value="F:metal ion binding"/>
    <property type="evidence" value="ECO:0007669"/>
    <property type="project" value="UniProtKB-KW"/>
</dbReference>
<keyword evidence="7" id="KW-0963">Cytoplasm</keyword>
<dbReference type="GO" id="GO:0016020">
    <property type="term" value="C:membrane"/>
    <property type="evidence" value="ECO:0007669"/>
    <property type="project" value="InterPro"/>
</dbReference>
<dbReference type="InterPro" id="IPR004358">
    <property type="entry name" value="Sig_transdc_His_kin-like_C"/>
</dbReference>
<feature type="chain" id="PRO_5022794876" description="Oxygen sensor histidine kinase NreB" evidence="15">
    <location>
        <begin position="24"/>
        <end position="1028"/>
    </location>
</feature>
<dbReference type="CDD" id="cd16917">
    <property type="entry name" value="HATPase_UhpB-NarQ-NarX-like"/>
    <property type="match status" value="1"/>
</dbReference>
<dbReference type="CDD" id="cd00146">
    <property type="entry name" value="PKD"/>
    <property type="match status" value="1"/>
</dbReference>
<dbReference type="GO" id="GO:0000155">
    <property type="term" value="F:phosphorelay sensor kinase activity"/>
    <property type="evidence" value="ECO:0007669"/>
    <property type="project" value="InterPro"/>
</dbReference>
<keyword evidence="9" id="KW-0479">Metal-binding</keyword>
<evidence type="ECO:0000256" key="9">
    <source>
        <dbReference type="ARBA" id="ARBA00022723"/>
    </source>
</evidence>
<evidence type="ECO:0000313" key="17">
    <source>
        <dbReference type="EMBL" id="TYZ10106.1"/>
    </source>
</evidence>
<dbReference type="GO" id="GO:0005737">
    <property type="term" value="C:cytoplasm"/>
    <property type="evidence" value="ECO:0007669"/>
    <property type="project" value="UniProtKB-SubCell"/>
</dbReference>
<comment type="function">
    <text evidence="12">Member of the two-component regulatory system NreB/NreC involved in the control of dissimilatory nitrate/nitrite reduction in response to oxygen. NreB functions as a direct oxygen sensor histidine kinase which is autophosphorylated, in the absence of oxygen, probably at the conserved histidine residue, and transfers its phosphate group probably to a conserved aspartate residue of NreC. NreB/NreC activates the expression of the nitrate (narGHJI) and nitrite (nir) reductase operons, as well as the putative nitrate transporter gene narT.</text>
</comment>
<dbReference type="PANTHER" id="PTHR43547:SF2">
    <property type="entry name" value="HYBRID SIGNAL TRANSDUCTION HISTIDINE KINASE C"/>
    <property type="match status" value="1"/>
</dbReference>
<accession>A0A5D6V3H7</accession>
<feature type="signal peptide" evidence="15">
    <location>
        <begin position="1"/>
        <end position="23"/>
    </location>
</feature>
<dbReference type="InterPro" id="IPR036890">
    <property type="entry name" value="HATPase_C_sf"/>
</dbReference>
<organism evidence="17 18">
    <name type="scientific">Hymenobacter lutimineralis</name>
    <dbReference type="NCBI Taxonomy" id="2606448"/>
    <lineage>
        <taxon>Bacteria</taxon>
        <taxon>Pseudomonadati</taxon>
        <taxon>Bacteroidota</taxon>
        <taxon>Cytophagia</taxon>
        <taxon>Cytophagales</taxon>
        <taxon>Hymenobacteraceae</taxon>
        <taxon>Hymenobacter</taxon>
    </lineage>
</organism>
<dbReference type="InterPro" id="IPR013783">
    <property type="entry name" value="Ig-like_fold"/>
</dbReference>
<dbReference type="InterPro" id="IPR005467">
    <property type="entry name" value="His_kinase_dom"/>
</dbReference>
<proteinExistence type="predicted"/>
<dbReference type="Gene3D" id="2.130.10.10">
    <property type="entry name" value="YVTN repeat-like/Quinoprotein amine dehydrogenase"/>
    <property type="match status" value="3"/>
</dbReference>
<dbReference type="SUPFAM" id="SSF55874">
    <property type="entry name" value="ATPase domain of HSP90 chaperone/DNA topoisomerase II/histidine kinase"/>
    <property type="match status" value="1"/>
</dbReference>
<comment type="cofactor">
    <cofactor evidence="2">
        <name>[4Fe-4S] cluster</name>
        <dbReference type="ChEBI" id="CHEBI:49883"/>
    </cofactor>
</comment>
<evidence type="ECO:0000256" key="1">
    <source>
        <dbReference type="ARBA" id="ARBA00000085"/>
    </source>
</evidence>
<evidence type="ECO:0000256" key="12">
    <source>
        <dbReference type="ARBA" id="ARBA00024827"/>
    </source>
</evidence>
<dbReference type="Gene3D" id="3.30.565.10">
    <property type="entry name" value="Histidine kinase-like ATPase, C-terminal domain"/>
    <property type="match status" value="1"/>
</dbReference>
<dbReference type="FunFam" id="2.60.40.10:FF:000791">
    <property type="entry name" value="Two-component system sensor histidine kinase/response regulator"/>
    <property type="match status" value="1"/>
</dbReference>
<dbReference type="Pfam" id="PF07494">
    <property type="entry name" value="Reg_prop"/>
    <property type="match status" value="10"/>
</dbReference>
<keyword evidence="10" id="KW-0408">Iron</keyword>
<dbReference type="Pfam" id="PF02518">
    <property type="entry name" value="HATPase_c"/>
    <property type="match status" value="1"/>
</dbReference>
<evidence type="ECO:0000256" key="15">
    <source>
        <dbReference type="SAM" id="SignalP"/>
    </source>
</evidence>
<comment type="caution">
    <text evidence="17">The sequence shown here is derived from an EMBL/GenBank/DDBJ whole genome shotgun (WGS) entry which is preliminary data.</text>
</comment>
<protein>
    <recommendedName>
        <fullName evidence="5">Oxygen sensor histidine kinase NreB</fullName>
        <ecNumber evidence="4">2.7.13.3</ecNumber>
    </recommendedName>
    <alternativeName>
        <fullName evidence="13">Nitrogen regulation protein B</fullName>
    </alternativeName>
</protein>
<dbReference type="InterPro" id="IPR015943">
    <property type="entry name" value="WD40/YVTN_repeat-like_dom_sf"/>
</dbReference>
<dbReference type="InterPro" id="IPR003594">
    <property type="entry name" value="HATPase_dom"/>
</dbReference>
<dbReference type="EMBL" id="VTHL01000008">
    <property type="protein sequence ID" value="TYZ10106.1"/>
    <property type="molecule type" value="Genomic_DNA"/>
</dbReference>
<dbReference type="InterPro" id="IPR011110">
    <property type="entry name" value="Reg_prop"/>
</dbReference>
<evidence type="ECO:0000256" key="2">
    <source>
        <dbReference type="ARBA" id="ARBA00001966"/>
    </source>
</evidence>
<dbReference type="InterPro" id="IPR011047">
    <property type="entry name" value="Quinoprotein_ADH-like_sf"/>
</dbReference>
<dbReference type="PANTHER" id="PTHR43547">
    <property type="entry name" value="TWO-COMPONENT HISTIDINE KINASE"/>
    <property type="match status" value="1"/>
</dbReference>
<evidence type="ECO:0000259" key="16">
    <source>
        <dbReference type="PROSITE" id="PS50109"/>
    </source>
</evidence>
<evidence type="ECO:0000256" key="8">
    <source>
        <dbReference type="ARBA" id="ARBA00022553"/>
    </source>
</evidence>
<comment type="subcellular location">
    <subcellularLocation>
        <location evidence="3">Cytoplasm</location>
    </subcellularLocation>
</comment>
<dbReference type="GO" id="GO:0051539">
    <property type="term" value="F:4 iron, 4 sulfur cluster binding"/>
    <property type="evidence" value="ECO:0007669"/>
    <property type="project" value="UniProtKB-KW"/>
</dbReference>
<comment type="catalytic activity">
    <reaction evidence="1">
        <text>ATP + protein L-histidine = ADP + protein N-phospho-L-histidine.</text>
        <dbReference type="EC" id="2.7.13.3"/>
    </reaction>
</comment>
<keyword evidence="14" id="KW-0812">Transmembrane</keyword>
<dbReference type="SUPFAM" id="SSF63829">
    <property type="entry name" value="Calcium-dependent phosphotriesterase"/>
    <property type="match status" value="1"/>
</dbReference>